<name>A0A2P2QR71_RHIMU</name>
<accession>A0A2P2QR71</accession>
<proteinExistence type="predicted"/>
<reference evidence="1" key="1">
    <citation type="submission" date="2018-02" db="EMBL/GenBank/DDBJ databases">
        <title>Rhizophora mucronata_Transcriptome.</title>
        <authorList>
            <person name="Meera S.P."/>
            <person name="Sreeshan A."/>
            <person name="Augustine A."/>
        </authorList>
    </citation>
    <scope>NUCLEOTIDE SEQUENCE</scope>
    <source>
        <tissue evidence="1">Leaf</tissue>
    </source>
</reference>
<dbReference type="AlphaFoldDB" id="A0A2P2QR71"/>
<dbReference type="EMBL" id="GGEC01088890">
    <property type="protein sequence ID" value="MBX69374.1"/>
    <property type="molecule type" value="Transcribed_RNA"/>
</dbReference>
<organism evidence="1">
    <name type="scientific">Rhizophora mucronata</name>
    <name type="common">Asiatic mangrove</name>
    <dbReference type="NCBI Taxonomy" id="61149"/>
    <lineage>
        <taxon>Eukaryota</taxon>
        <taxon>Viridiplantae</taxon>
        <taxon>Streptophyta</taxon>
        <taxon>Embryophyta</taxon>
        <taxon>Tracheophyta</taxon>
        <taxon>Spermatophyta</taxon>
        <taxon>Magnoliopsida</taxon>
        <taxon>eudicotyledons</taxon>
        <taxon>Gunneridae</taxon>
        <taxon>Pentapetalae</taxon>
        <taxon>rosids</taxon>
        <taxon>fabids</taxon>
        <taxon>Malpighiales</taxon>
        <taxon>Rhizophoraceae</taxon>
        <taxon>Rhizophora</taxon>
    </lineage>
</organism>
<evidence type="ECO:0000313" key="1">
    <source>
        <dbReference type="EMBL" id="MBX69374.1"/>
    </source>
</evidence>
<sequence>MCTSLSPLDRPSMRDVVSMLIESNEEGRDFIPSPTLNFLLKDEA</sequence>
<protein>
    <submittedName>
        <fullName evidence="1">Uncharacterized protein</fullName>
    </submittedName>
</protein>